<protein>
    <recommendedName>
        <fullName evidence="5">TIGR01777 family protein</fullName>
    </recommendedName>
</protein>
<feature type="domain" description="DUF1731" evidence="2">
    <location>
        <begin position="250"/>
        <end position="296"/>
    </location>
</feature>
<dbReference type="InterPro" id="IPR036291">
    <property type="entry name" value="NAD(P)-bd_dom_sf"/>
</dbReference>
<evidence type="ECO:0000259" key="1">
    <source>
        <dbReference type="Pfam" id="PF01370"/>
    </source>
</evidence>
<dbReference type="Pfam" id="PF08338">
    <property type="entry name" value="DUF1731"/>
    <property type="match status" value="1"/>
</dbReference>
<organism evidence="3 4">
    <name type="scientific">Ranatra chinensis</name>
    <dbReference type="NCBI Taxonomy" id="642074"/>
    <lineage>
        <taxon>Eukaryota</taxon>
        <taxon>Metazoa</taxon>
        <taxon>Ecdysozoa</taxon>
        <taxon>Arthropoda</taxon>
        <taxon>Hexapoda</taxon>
        <taxon>Insecta</taxon>
        <taxon>Pterygota</taxon>
        <taxon>Neoptera</taxon>
        <taxon>Paraneoptera</taxon>
        <taxon>Hemiptera</taxon>
        <taxon>Heteroptera</taxon>
        <taxon>Panheteroptera</taxon>
        <taxon>Nepomorpha</taxon>
        <taxon>Nepidae</taxon>
        <taxon>Ranatrinae</taxon>
        <taxon>Ranatra</taxon>
    </lineage>
</organism>
<dbReference type="CDD" id="cd05242">
    <property type="entry name" value="SDR_a8"/>
    <property type="match status" value="1"/>
</dbReference>
<dbReference type="InterPro" id="IPR001509">
    <property type="entry name" value="Epimerase_deHydtase"/>
</dbReference>
<evidence type="ECO:0000259" key="2">
    <source>
        <dbReference type="Pfam" id="PF08338"/>
    </source>
</evidence>
<dbReference type="NCBIfam" id="TIGR01777">
    <property type="entry name" value="yfcH"/>
    <property type="match status" value="1"/>
</dbReference>
<dbReference type="Gene3D" id="3.40.50.720">
    <property type="entry name" value="NAD(P)-binding Rossmann-like Domain"/>
    <property type="match status" value="1"/>
</dbReference>
<dbReference type="PANTHER" id="PTHR11092:SF0">
    <property type="entry name" value="EPIMERASE FAMILY PROTEIN SDR39U1"/>
    <property type="match status" value="1"/>
</dbReference>
<feature type="domain" description="NAD-dependent epimerase/dehydratase" evidence="1">
    <location>
        <begin position="4"/>
        <end position="222"/>
    </location>
</feature>
<dbReference type="PANTHER" id="PTHR11092">
    <property type="entry name" value="SUGAR NUCLEOTIDE EPIMERASE RELATED"/>
    <property type="match status" value="1"/>
</dbReference>
<evidence type="ECO:0008006" key="5">
    <source>
        <dbReference type="Google" id="ProtNLM"/>
    </source>
</evidence>
<comment type="caution">
    <text evidence="3">The sequence shown here is derived from an EMBL/GenBank/DDBJ whole genome shotgun (WGS) entry which is preliminary data.</text>
</comment>
<keyword evidence="4" id="KW-1185">Reference proteome</keyword>
<name>A0ABD0XTN7_9HEMI</name>
<dbReference type="AlphaFoldDB" id="A0ABD0XTN7"/>
<reference evidence="3 4" key="1">
    <citation type="submission" date="2024-07" db="EMBL/GenBank/DDBJ databases">
        <title>Chromosome-level genome assembly of the water stick insect Ranatra chinensis (Heteroptera: Nepidae).</title>
        <authorList>
            <person name="Liu X."/>
        </authorList>
    </citation>
    <scope>NUCLEOTIDE SEQUENCE [LARGE SCALE GENOMIC DNA]</scope>
    <source>
        <strain evidence="3">Cailab_2021Rc</strain>
        <tissue evidence="3">Muscle</tissue>
    </source>
</reference>
<proteinExistence type="predicted"/>
<gene>
    <name evidence="3" type="ORF">AAG570_014159</name>
</gene>
<dbReference type="SUPFAM" id="SSF51735">
    <property type="entry name" value="NAD(P)-binding Rossmann-fold domains"/>
    <property type="match status" value="1"/>
</dbReference>
<dbReference type="Proteomes" id="UP001558652">
    <property type="component" value="Unassembled WGS sequence"/>
</dbReference>
<evidence type="ECO:0000313" key="4">
    <source>
        <dbReference type="Proteomes" id="UP001558652"/>
    </source>
</evidence>
<sequence>MHTFITGGTGLIGSGLVRSLLKQGDSVTVYTRNAALARQKFGPSVNCCTDLNNVKSFDGFDAVVNLAGEPIAPGRWTADKKDRIAQSRWNITEQLVSRIKAADKPPSVFLSGSAVGYYGNQGRAIVTEDSYAQPSFLQSVCQKWEAQAFKAVSEKTRVVVSRTGIVMSATGGMLAKLLPVFKLGLGAPIGKGEQGLSWVHRQDMVDMLLFLLRNESAQGAFNLTSPHPLSNREFAQALAHTLRRPCLPAIPSWVIKLALGEASEMLLDGQYVVPKKMVDLGFTFAFPRIDAALQSILEHGDAF</sequence>
<accession>A0ABD0XTN7</accession>
<dbReference type="EMBL" id="JBFDAA010000028">
    <property type="protein sequence ID" value="KAL1110037.1"/>
    <property type="molecule type" value="Genomic_DNA"/>
</dbReference>
<dbReference type="InterPro" id="IPR013549">
    <property type="entry name" value="DUF1731"/>
</dbReference>
<evidence type="ECO:0000313" key="3">
    <source>
        <dbReference type="EMBL" id="KAL1110037.1"/>
    </source>
</evidence>
<dbReference type="Pfam" id="PF01370">
    <property type="entry name" value="Epimerase"/>
    <property type="match status" value="1"/>
</dbReference>
<dbReference type="InterPro" id="IPR010099">
    <property type="entry name" value="SDR39U1"/>
</dbReference>